<name>A0A016VR81_9BILA</name>
<evidence type="ECO:0000313" key="1">
    <source>
        <dbReference type="EMBL" id="EYC30034.1"/>
    </source>
</evidence>
<gene>
    <name evidence="1" type="primary">Acey_s0005.g2409</name>
    <name evidence="1" type="ORF">Y032_0005g2409</name>
</gene>
<dbReference type="AlphaFoldDB" id="A0A016VR81"/>
<sequence>MKYLKYRESAFKATIDTYRFYHHYLLYRRFIWSHFELAKSGDTLSFLNFPDHTIFQGGFVGCRVFKGGFVFAPTPRQGRAGACRGLVYRFDLQHDLISFHARDSHWHFEKYHWPDIF</sequence>
<accession>A0A016VR81</accession>
<dbReference type="Proteomes" id="UP000024635">
    <property type="component" value="Unassembled WGS sequence"/>
</dbReference>
<protein>
    <submittedName>
        <fullName evidence="1">Uncharacterized protein</fullName>
    </submittedName>
</protein>
<reference evidence="2" key="1">
    <citation type="journal article" date="2015" name="Nat. Genet.">
        <title>The genome and transcriptome of the zoonotic hookworm Ancylostoma ceylanicum identify infection-specific gene families.</title>
        <authorList>
            <person name="Schwarz E.M."/>
            <person name="Hu Y."/>
            <person name="Antoshechkin I."/>
            <person name="Miller M.M."/>
            <person name="Sternberg P.W."/>
            <person name="Aroian R.V."/>
        </authorList>
    </citation>
    <scope>NUCLEOTIDE SEQUENCE</scope>
    <source>
        <strain evidence="2">HY135</strain>
    </source>
</reference>
<proteinExistence type="predicted"/>
<comment type="caution">
    <text evidence="1">The sequence shown here is derived from an EMBL/GenBank/DDBJ whole genome shotgun (WGS) entry which is preliminary data.</text>
</comment>
<evidence type="ECO:0000313" key="2">
    <source>
        <dbReference type="Proteomes" id="UP000024635"/>
    </source>
</evidence>
<organism evidence="1 2">
    <name type="scientific">Ancylostoma ceylanicum</name>
    <dbReference type="NCBI Taxonomy" id="53326"/>
    <lineage>
        <taxon>Eukaryota</taxon>
        <taxon>Metazoa</taxon>
        <taxon>Ecdysozoa</taxon>
        <taxon>Nematoda</taxon>
        <taxon>Chromadorea</taxon>
        <taxon>Rhabditida</taxon>
        <taxon>Rhabditina</taxon>
        <taxon>Rhabditomorpha</taxon>
        <taxon>Strongyloidea</taxon>
        <taxon>Ancylostomatidae</taxon>
        <taxon>Ancylostomatinae</taxon>
        <taxon>Ancylostoma</taxon>
    </lineage>
</organism>
<keyword evidence="2" id="KW-1185">Reference proteome</keyword>
<dbReference type="EMBL" id="JARK01001341">
    <property type="protein sequence ID" value="EYC30034.1"/>
    <property type="molecule type" value="Genomic_DNA"/>
</dbReference>